<dbReference type="AlphaFoldDB" id="A0A271K9A3"/>
<dbReference type="OrthoDB" id="9795402at2"/>
<protein>
    <submittedName>
        <fullName evidence="2">DUF45 domain-containing protein</fullName>
    </submittedName>
</protein>
<evidence type="ECO:0000313" key="2">
    <source>
        <dbReference type="EMBL" id="PAP92316.1"/>
    </source>
</evidence>
<name>A0A271K9A3_9HYPH</name>
<keyword evidence="3" id="KW-1185">Reference proteome</keyword>
<comment type="caution">
    <text evidence="2">The sequence shown here is derived from an EMBL/GenBank/DDBJ whole genome shotgun (WGS) entry which is preliminary data.</text>
</comment>
<organism evidence="2 3">
    <name type="scientific">Mesorhizobium wenxiniae</name>
    <dbReference type="NCBI Taxonomy" id="2014805"/>
    <lineage>
        <taxon>Bacteria</taxon>
        <taxon>Pseudomonadati</taxon>
        <taxon>Pseudomonadota</taxon>
        <taxon>Alphaproteobacteria</taxon>
        <taxon>Hyphomicrobiales</taxon>
        <taxon>Phyllobacteriaceae</taxon>
        <taxon>Mesorhizobium</taxon>
    </lineage>
</organism>
<dbReference type="InterPro" id="IPR053136">
    <property type="entry name" value="UTP_pyrophosphatase-like"/>
</dbReference>
<dbReference type="EMBL" id="NPKH01000035">
    <property type="protein sequence ID" value="PAP92316.1"/>
    <property type="molecule type" value="Genomic_DNA"/>
</dbReference>
<proteinExistence type="predicted"/>
<dbReference type="PANTHER" id="PTHR30399:SF1">
    <property type="entry name" value="UTP PYROPHOSPHATASE"/>
    <property type="match status" value="1"/>
</dbReference>
<dbReference type="Proteomes" id="UP000215931">
    <property type="component" value="Unassembled WGS sequence"/>
</dbReference>
<dbReference type="Pfam" id="PF01863">
    <property type="entry name" value="YgjP-like"/>
    <property type="match status" value="1"/>
</dbReference>
<sequence length="117" mass="14108">MIVRDLGFRWGSCGKHRTLYFNWRLLQLPVQVIDYVVLHEQVHLLHHNHSKQFWKAMDSVLPDWLVRKQELERDWVGLRVSLWRLRRRPPLAKGLPPRVRCRGDELPQVKLSEADRQ</sequence>
<reference evidence="2 3" key="1">
    <citation type="submission" date="2017-08" db="EMBL/GenBank/DDBJ databases">
        <title>Mesorhizobium wenxinae sp. nov., a novel rhizobial species isolated from root nodules of chickpea (Cicer arietinum L.).</title>
        <authorList>
            <person name="Zhang J."/>
        </authorList>
    </citation>
    <scope>NUCLEOTIDE SEQUENCE [LARGE SCALE GENOMIC DNA]</scope>
    <source>
        <strain evidence="3">WYCCWR 10019</strain>
    </source>
</reference>
<accession>A0A271K9A3</accession>
<feature type="domain" description="YgjP-like metallopeptidase" evidence="1">
    <location>
        <begin position="3"/>
        <end position="73"/>
    </location>
</feature>
<dbReference type="CDD" id="cd07344">
    <property type="entry name" value="M48_yhfN_like"/>
    <property type="match status" value="1"/>
</dbReference>
<dbReference type="Gene3D" id="3.30.2010.10">
    <property type="entry name" value="Metalloproteases ('zincins'), catalytic domain"/>
    <property type="match status" value="1"/>
</dbReference>
<evidence type="ECO:0000313" key="3">
    <source>
        <dbReference type="Proteomes" id="UP000215931"/>
    </source>
</evidence>
<gene>
    <name evidence="2" type="ORF">CIT31_27800</name>
</gene>
<evidence type="ECO:0000259" key="1">
    <source>
        <dbReference type="Pfam" id="PF01863"/>
    </source>
</evidence>
<dbReference type="PANTHER" id="PTHR30399">
    <property type="entry name" value="UNCHARACTERIZED PROTEIN YGJP"/>
    <property type="match status" value="1"/>
</dbReference>
<dbReference type="InterPro" id="IPR002725">
    <property type="entry name" value="YgjP-like_metallopeptidase"/>
</dbReference>